<organism evidence="2 3">
    <name type="scientific">Gloeobacter morelensis MG652769</name>
    <dbReference type="NCBI Taxonomy" id="2781736"/>
    <lineage>
        <taxon>Bacteria</taxon>
        <taxon>Bacillati</taxon>
        <taxon>Cyanobacteriota</taxon>
        <taxon>Cyanophyceae</taxon>
        <taxon>Gloeobacterales</taxon>
        <taxon>Gloeobacteraceae</taxon>
        <taxon>Gloeobacter</taxon>
        <taxon>Gloeobacter morelensis</taxon>
    </lineage>
</organism>
<evidence type="ECO:0000313" key="2">
    <source>
        <dbReference type="EMBL" id="UFP96260.1"/>
    </source>
</evidence>
<dbReference type="InterPro" id="IPR012337">
    <property type="entry name" value="RNaseH-like_sf"/>
</dbReference>
<feature type="domain" description="Integrase catalytic" evidence="1">
    <location>
        <begin position="2"/>
        <end position="61"/>
    </location>
</feature>
<accession>A0ABY3PRA7</accession>
<dbReference type="InterPro" id="IPR036397">
    <property type="entry name" value="RNaseH_sf"/>
</dbReference>
<dbReference type="Pfam" id="PF00665">
    <property type="entry name" value="rve"/>
    <property type="match status" value="1"/>
</dbReference>
<dbReference type="Gene3D" id="3.30.420.10">
    <property type="entry name" value="Ribonuclease H-like superfamily/Ribonuclease H"/>
    <property type="match status" value="1"/>
</dbReference>
<keyword evidence="3" id="KW-1185">Reference proteome</keyword>
<sequence>MRSHQVWRADITYIPMPKGFLYLVAVMDWHSRFVLSWRLSNTMDTHLCMEALEAAFAFGVPEVFNAAVSCAVDSPVGKERVTVPEATVVVLRLHNPKLVPGPNGPGAEVFRRQSLKTLL</sequence>
<evidence type="ECO:0000313" key="3">
    <source>
        <dbReference type="Proteomes" id="UP001054846"/>
    </source>
</evidence>
<dbReference type="PANTHER" id="PTHR46889">
    <property type="entry name" value="TRANSPOSASE INSF FOR INSERTION SEQUENCE IS3B-RELATED"/>
    <property type="match status" value="1"/>
</dbReference>
<gene>
    <name evidence="2" type="ORF">ISF26_08660</name>
</gene>
<dbReference type="InterPro" id="IPR001584">
    <property type="entry name" value="Integrase_cat-core"/>
</dbReference>
<name>A0ABY3PRA7_9CYAN</name>
<reference evidence="2 3" key="1">
    <citation type="journal article" date="2021" name="Genome Biol. Evol.">
        <title>Complete Genome Sequencing of a Novel Gloeobacter Species from a Waterfall Cave in Mexico.</title>
        <authorList>
            <person name="Saw J.H."/>
            <person name="Cardona T."/>
            <person name="Montejano G."/>
        </authorList>
    </citation>
    <scope>NUCLEOTIDE SEQUENCE [LARGE SCALE GENOMIC DNA]</scope>
    <source>
        <strain evidence="2">MG652769</strain>
    </source>
</reference>
<dbReference type="InterPro" id="IPR050900">
    <property type="entry name" value="Transposase_IS3/IS150/IS904"/>
</dbReference>
<dbReference type="SUPFAM" id="SSF53098">
    <property type="entry name" value="Ribonuclease H-like"/>
    <property type="match status" value="1"/>
</dbReference>
<dbReference type="EMBL" id="CP063845">
    <property type="protein sequence ID" value="UFP96260.1"/>
    <property type="molecule type" value="Genomic_DNA"/>
</dbReference>
<proteinExistence type="predicted"/>
<evidence type="ECO:0000259" key="1">
    <source>
        <dbReference type="Pfam" id="PF00665"/>
    </source>
</evidence>
<dbReference type="Proteomes" id="UP001054846">
    <property type="component" value="Chromosome"/>
</dbReference>
<protein>
    <submittedName>
        <fullName evidence="2">DDE-type integrase/transposase/recombinase</fullName>
    </submittedName>
</protein>